<dbReference type="InterPro" id="IPR013805">
    <property type="entry name" value="GrpE_CC"/>
</dbReference>
<dbReference type="GO" id="GO:0005737">
    <property type="term" value="C:cytoplasm"/>
    <property type="evidence" value="ECO:0007669"/>
    <property type="project" value="UniProtKB-SubCell"/>
</dbReference>
<comment type="subcellular location">
    <subcellularLocation>
        <location evidence="3">Cytoplasm</location>
    </subcellularLocation>
</comment>
<feature type="region of interest" description="Disordered" evidence="5">
    <location>
        <begin position="64"/>
        <end position="110"/>
    </location>
</feature>
<dbReference type="InterPro" id="IPR009012">
    <property type="entry name" value="GrpE_head"/>
</dbReference>
<gene>
    <name evidence="3" type="primary">grpE</name>
    <name evidence="6" type="ORF">C451_16410</name>
</gene>
<keyword evidence="3 6" id="KW-0346">Stress response</keyword>
<feature type="compositionally biased region" description="Basic and acidic residues" evidence="5">
    <location>
        <begin position="83"/>
        <end position="92"/>
    </location>
</feature>
<dbReference type="SUPFAM" id="SSF58014">
    <property type="entry name" value="Coiled-coil domain of nucleotide exchange factor GrpE"/>
    <property type="match status" value="1"/>
</dbReference>
<comment type="subunit">
    <text evidence="3">Homodimer.</text>
</comment>
<accession>M0MXX8</accession>
<dbReference type="Gene3D" id="2.30.22.10">
    <property type="entry name" value="Head domain of nucleotide exchange factor GrpE"/>
    <property type="match status" value="1"/>
</dbReference>
<evidence type="ECO:0000256" key="1">
    <source>
        <dbReference type="ARBA" id="ARBA00009054"/>
    </source>
</evidence>
<keyword evidence="2 3" id="KW-0143">Chaperone</keyword>
<comment type="function">
    <text evidence="3">Participates actively in the response to hyperosmotic and heat shock by preventing the aggregation of stress-denatured proteins, in association with DnaK and GrpE. It is the nucleotide exchange factor for DnaK and may function as a thermosensor. Unfolded proteins bind initially to DnaJ; upon interaction with the DnaJ-bound protein, DnaK hydrolyzes its bound ATP, resulting in the formation of a stable complex. GrpE releases ADP from DnaK; ATP binding to DnaK triggers the release of the substrate protein, thus completing the reaction cycle. Several rounds of ATP-dependent interactions between DnaJ, DnaK and GrpE are required for fully efficient folding.</text>
</comment>
<feature type="compositionally biased region" description="Acidic residues" evidence="5">
    <location>
        <begin position="9"/>
        <end position="42"/>
    </location>
</feature>
<dbReference type="SUPFAM" id="SSF51064">
    <property type="entry name" value="Head domain of nucleotide exchange factor GrpE"/>
    <property type="match status" value="1"/>
</dbReference>
<keyword evidence="7" id="KW-1185">Reference proteome</keyword>
<evidence type="ECO:0000256" key="2">
    <source>
        <dbReference type="ARBA" id="ARBA00023186"/>
    </source>
</evidence>
<evidence type="ECO:0000256" key="4">
    <source>
        <dbReference type="RuleBase" id="RU004478"/>
    </source>
</evidence>
<feature type="compositionally biased region" description="Basic and acidic residues" evidence="5">
    <location>
        <begin position="99"/>
        <end position="110"/>
    </location>
</feature>
<dbReference type="GO" id="GO:0006457">
    <property type="term" value="P:protein folding"/>
    <property type="evidence" value="ECO:0007669"/>
    <property type="project" value="InterPro"/>
</dbReference>
<dbReference type="GO" id="GO:0051087">
    <property type="term" value="F:protein-folding chaperone binding"/>
    <property type="evidence" value="ECO:0007669"/>
    <property type="project" value="InterPro"/>
</dbReference>
<keyword evidence="3" id="KW-0963">Cytoplasm</keyword>
<protein>
    <recommendedName>
        <fullName evidence="3">Protein GrpE</fullName>
    </recommendedName>
    <alternativeName>
        <fullName evidence="3">HSP-70 cofactor</fullName>
    </alternativeName>
</protein>
<dbReference type="STRING" id="1227457.C451_16410"/>
<dbReference type="PANTHER" id="PTHR21237:SF23">
    <property type="entry name" value="GRPE PROTEIN HOMOLOG, MITOCHONDRIAL"/>
    <property type="match status" value="1"/>
</dbReference>
<dbReference type="InterPro" id="IPR000740">
    <property type="entry name" value="GrpE"/>
</dbReference>
<dbReference type="Pfam" id="PF01025">
    <property type="entry name" value="GrpE"/>
    <property type="match status" value="1"/>
</dbReference>
<evidence type="ECO:0000313" key="6">
    <source>
        <dbReference type="EMBL" id="EMA50567.1"/>
    </source>
</evidence>
<proteinExistence type="inferred from homology"/>
<evidence type="ECO:0000313" key="7">
    <source>
        <dbReference type="Proteomes" id="UP000011680"/>
    </source>
</evidence>
<name>M0MXX8_9EURY</name>
<dbReference type="GO" id="GO:0042803">
    <property type="term" value="F:protein homodimerization activity"/>
    <property type="evidence" value="ECO:0007669"/>
    <property type="project" value="InterPro"/>
</dbReference>
<feature type="region of interest" description="Disordered" evidence="5">
    <location>
        <begin position="1"/>
        <end position="48"/>
    </location>
</feature>
<dbReference type="GO" id="GO:0051082">
    <property type="term" value="F:unfolded protein binding"/>
    <property type="evidence" value="ECO:0007669"/>
    <property type="project" value="TreeGrafter"/>
</dbReference>
<evidence type="ECO:0000256" key="3">
    <source>
        <dbReference type="HAMAP-Rule" id="MF_01151"/>
    </source>
</evidence>
<dbReference type="GO" id="GO:0000774">
    <property type="term" value="F:adenyl-nucleotide exchange factor activity"/>
    <property type="evidence" value="ECO:0007669"/>
    <property type="project" value="InterPro"/>
</dbReference>
<reference evidence="6 7" key="1">
    <citation type="journal article" date="2014" name="PLoS Genet.">
        <title>Phylogenetically driven sequencing of extremely halophilic archaea reveals strategies for static and dynamic osmo-response.</title>
        <authorList>
            <person name="Becker E.A."/>
            <person name="Seitzer P.M."/>
            <person name="Tritt A."/>
            <person name="Larsen D."/>
            <person name="Krusor M."/>
            <person name="Yao A.I."/>
            <person name="Wu D."/>
            <person name="Madern D."/>
            <person name="Eisen J.A."/>
            <person name="Darling A.E."/>
            <person name="Facciotti M.T."/>
        </authorList>
    </citation>
    <scope>NUCLEOTIDE SEQUENCE [LARGE SCALE GENOMIC DNA]</scope>
    <source>
        <strain evidence="6 7">JCM 13552</strain>
    </source>
</reference>
<comment type="similarity">
    <text evidence="1 3 4">Belongs to the GrpE family.</text>
</comment>
<dbReference type="PATRIC" id="fig|1227457.3.peg.3193"/>
<dbReference type="HAMAP" id="MF_01151">
    <property type="entry name" value="GrpE"/>
    <property type="match status" value="1"/>
</dbReference>
<dbReference type="eggNOG" id="arCOG04772">
    <property type="taxonomic scope" value="Archaea"/>
</dbReference>
<evidence type="ECO:0000256" key="5">
    <source>
        <dbReference type="SAM" id="MobiDB-lite"/>
    </source>
</evidence>
<sequence length="214" mass="24588">MYRLGSDMSDNDVGVDESAAEAPVDEDVDTDGVSEDEEEFENLEARIADTTAEELAEEVRTLRERAADAERRVEERDEQIDELESKLKRKQADFQNYKQRTERQQEKLRERATEDLVERLLDVRDNLSRALSQDEDADIRPGVESTLEEFDRILDEENVTAIEPEAGDAVDPQRHEVMLRVDSDQPEDTIAELYRPGYEMGEKVLRPAQITVSE</sequence>
<feature type="compositionally biased region" description="Basic and acidic residues" evidence="5">
    <location>
        <begin position="64"/>
        <end position="75"/>
    </location>
</feature>
<comment type="caution">
    <text evidence="6">The sequence shown here is derived from an EMBL/GenBank/DDBJ whole genome shotgun (WGS) entry which is preliminary data.</text>
</comment>
<dbReference type="Proteomes" id="UP000011680">
    <property type="component" value="Unassembled WGS sequence"/>
</dbReference>
<dbReference type="Gene3D" id="3.90.20.20">
    <property type="match status" value="1"/>
</dbReference>
<dbReference type="PRINTS" id="PR00773">
    <property type="entry name" value="GRPEPROTEIN"/>
</dbReference>
<dbReference type="PANTHER" id="PTHR21237">
    <property type="entry name" value="GRPE PROTEIN"/>
    <property type="match status" value="1"/>
</dbReference>
<dbReference type="EMBL" id="AOMF01000169">
    <property type="protein sequence ID" value="EMA50567.1"/>
    <property type="molecule type" value="Genomic_DNA"/>
</dbReference>
<dbReference type="CDD" id="cd00446">
    <property type="entry name" value="GrpE"/>
    <property type="match status" value="1"/>
</dbReference>
<dbReference type="AlphaFoldDB" id="M0MXX8"/>
<organism evidence="6 7">
    <name type="scientific">Halococcus thailandensis JCM 13552</name>
    <dbReference type="NCBI Taxonomy" id="1227457"/>
    <lineage>
        <taxon>Archaea</taxon>
        <taxon>Methanobacteriati</taxon>
        <taxon>Methanobacteriota</taxon>
        <taxon>Stenosarchaea group</taxon>
        <taxon>Halobacteria</taxon>
        <taxon>Halobacteriales</taxon>
        <taxon>Halococcaceae</taxon>
        <taxon>Halococcus</taxon>
    </lineage>
</organism>